<proteinExistence type="predicted"/>
<sequence length="158" mass="18275">MDWFFGFKLHLVVNERGELLNVILTPGNVDDRKPIPELLANIFGTVFAGRQRRTFGDRGYVSAKLATQLLEDFGIHFFAKPRRNMKNQLMRLQDKLLSRKRCIIETIIDQLKNISQIEHSRHRSPVTFCVNVLCGLIAYCHQPKKPSLQMDWVLPQSA</sequence>
<dbReference type="NCBIfam" id="NF033520">
    <property type="entry name" value="transpos_IS982"/>
    <property type="match status" value="1"/>
</dbReference>
<evidence type="ECO:0000259" key="1">
    <source>
        <dbReference type="Pfam" id="PF13612"/>
    </source>
</evidence>
<dbReference type="InterPro" id="IPR025668">
    <property type="entry name" value="Tnp_DDE_dom"/>
</dbReference>
<dbReference type="AlphaFoldDB" id="A0A6H9GIX7"/>
<organism evidence="2 3">
    <name type="scientific">Microcystis aeruginosa NIES-3787</name>
    <dbReference type="NCBI Taxonomy" id="2517782"/>
    <lineage>
        <taxon>Bacteria</taxon>
        <taxon>Bacillati</taxon>
        <taxon>Cyanobacteriota</taxon>
        <taxon>Cyanophyceae</taxon>
        <taxon>Oscillatoriophycideae</taxon>
        <taxon>Chroococcales</taxon>
        <taxon>Microcystaceae</taxon>
        <taxon>Microcystis</taxon>
    </lineage>
</organism>
<evidence type="ECO:0000313" key="2">
    <source>
        <dbReference type="EMBL" id="GCL47035.1"/>
    </source>
</evidence>
<accession>A0A6H9GIX7</accession>
<dbReference type="Proteomes" id="UP000438874">
    <property type="component" value="Unassembled WGS sequence"/>
</dbReference>
<feature type="domain" description="Transposase DDE" evidence="1">
    <location>
        <begin position="1"/>
        <end position="124"/>
    </location>
</feature>
<gene>
    <name evidence="2" type="ORF">NIES3787_27350</name>
</gene>
<comment type="caution">
    <text evidence="2">The sequence shown here is derived from an EMBL/GenBank/DDBJ whole genome shotgun (WGS) entry which is preliminary data.</text>
</comment>
<dbReference type="Pfam" id="PF13612">
    <property type="entry name" value="DDE_Tnp_1_3"/>
    <property type="match status" value="1"/>
</dbReference>
<name>A0A6H9GIX7_MICAE</name>
<evidence type="ECO:0000313" key="3">
    <source>
        <dbReference type="Proteomes" id="UP000438874"/>
    </source>
</evidence>
<protein>
    <submittedName>
        <fullName evidence="2">Transposase</fullName>
    </submittedName>
</protein>
<reference evidence="2 3" key="1">
    <citation type="submission" date="2019-02" db="EMBL/GenBank/DDBJ databases">
        <title>Draft genome sequence of Arthrospira platensis NIES-3787.</title>
        <authorList>
            <person name="Yamaguchi H."/>
            <person name="Suzuki S."/>
            <person name="Kawachi M."/>
        </authorList>
    </citation>
    <scope>NUCLEOTIDE SEQUENCE [LARGE SCALE GENOMIC DNA]</scope>
    <source>
        <strain evidence="2 3">NIES-3787</strain>
    </source>
</reference>
<dbReference type="EMBL" id="BJCH01000031">
    <property type="protein sequence ID" value="GCL47035.1"/>
    <property type="molecule type" value="Genomic_DNA"/>
</dbReference>